<name>A0A0P6Y0R6_9CHLR</name>
<comment type="caution">
    <text evidence="1">The sequence shown here is derived from an EMBL/GenBank/DDBJ whole genome shotgun (WGS) entry which is preliminary data.</text>
</comment>
<dbReference type="EMBL" id="LGKP01000022">
    <property type="protein sequence ID" value="KPL86093.1"/>
    <property type="molecule type" value="Genomic_DNA"/>
</dbReference>
<dbReference type="Proteomes" id="UP000050277">
    <property type="component" value="Unassembled WGS sequence"/>
</dbReference>
<accession>A0A0P6Y0R6</accession>
<proteinExistence type="predicted"/>
<evidence type="ECO:0000313" key="2">
    <source>
        <dbReference type="Proteomes" id="UP000050277"/>
    </source>
</evidence>
<dbReference type="OrthoDB" id="164147at2"/>
<organism evidence="1 2">
    <name type="scientific">Herpetosiphon geysericola</name>
    <dbReference type="NCBI Taxonomy" id="70996"/>
    <lineage>
        <taxon>Bacteria</taxon>
        <taxon>Bacillati</taxon>
        <taxon>Chloroflexota</taxon>
        <taxon>Chloroflexia</taxon>
        <taxon>Herpetosiphonales</taxon>
        <taxon>Herpetosiphonaceae</taxon>
        <taxon>Herpetosiphon</taxon>
    </lineage>
</organism>
<gene>
    <name evidence="1" type="ORF">SE18_14570</name>
</gene>
<reference evidence="1 2" key="1">
    <citation type="submission" date="2015-07" db="EMBL/GenBank/DDBJ databases">
        <title>Whole genome sequence of Herpetosiphon geysericola DSM 7119.</title>
        <authorList>
            <person name="Hemp J."/>
            <person name="Ward L.M."/>
            <person name="Pace L.A."/>
            <person name="Fischer W.W."/>
        </authorList>
    </citation>
    <scope>NUCLEOTIDE SEQUENCE [LARGE SCALE GENOMIC DNA]</scope>
    <source>
        <strain evidence="1 2">DSM 7119</strain>
    </source>
</reference>
<keyword evidence="2" id="KW-1185">Reference proteome</keyword>
<sequence length="70" mass="8080">MSDTDQEWVERLEAIQAQLGDLYTNIEELRGIVREAGRKNDAQAFNEPLERLARYGRLFSDIHVSWTAAD</sequence>
<dbReference type="AlphaFoldDB" id="A0A0P6Y0R6"/>
<evidence type="ECO:0000313" key="1">
    <source>
        <dbReference type="EMBL" id="KPL86093.1"/>
    </source>
</evidence>
<dbReference type="RefSeq" id="WP_054535187.1">
    <property type="nucleotide sequence ID" value="NZ_LGKP01000022.1"/>
</dbReference>
<protein>
    <submittedName>
        <fullName evidence="1">Uncharacterized protein</fullName>
    </submittedName>
</protein>